<evidence type="ECO:0000313" key="2">
    <source>
        <dbReference type="EMBL" id="CAF4698877.1"/>
    </source>
</evidence>
<accession>A0A821IJ10</accession>
<dbReference type="EMBL" id="CAJOBG010099983">
    <property type="protein sequence ID" value="CAF4698877.1"/>
    <property type="molecule type" value="Genomic_DNA"/>
</dbReference>
<name>A0A821IJ10_9BILA</name>
<reference evidence="2" key="1">
    <citation type="submission" date="2021-02" db="EMBL/GenBank/DDBJ databases">
        <authorList>
            <person name="Nowell W R."/>
        </authorList>
    </citation>
    <scope>NUCLEOTIDE SEQUENCE</scope>
</reference>
<evidence type="ECO:0000313" key="3">
    <source>
        <dbReference type="Proteomes" id="UP000663866"/>
    </source>
</evidence>
<feature type="non-terminal residue" evidence="2">
    <location>
        <position position="80"/>
    </location>
</feature>
<dbReference type="AlphaFoldDB" id="A0A821IJ10"/>
<protein>
    <submittedName>
        <fullName evidence="2">Uncharacterized protein</fullName>
    </submittedName>
</protein>
<gene>
    <name evidence="2" type="ORF">OVN521_LOCUS48330</name>
</gene>
<comment type="caution">
    <text evidence="2">The sequence shown here is derived from an EMBL/GenBank/DDBJ whole genome shotgun (WGS) entry which is preliminary data.</text>
</comment>
<sequence>PHPIERVNEDEEEDEENVQNAERLATHVVKQHQRNVNEVHQQIKKPKRATTSDSVVDDDKDALDQQIGEQQRNLLKRVGN</sequence>
<feature type="non-terminal residue" evidence="2">
    <location>
        <position position="1"/>
    </location>
</feature>
<evidence type="ECO:0000256" key="1">
    <source>
        <dbReference type="SAM" id="MobiDB-lite"/>
    </source>
</evidence>
<organism evidence="2 3">
    <name type="scientific">Rotaria magnacalcarata</name>
    <dbReference type="NCBI Taxonomy" id="392030"/>
    <lineage>
        <taxon>Eukaryota</taxon>
        <taxon>Metazoa</taxon>
        <taxon>Spiralia</taxon>
        <taxon>Gnathifera</taxon>
        <taxon>Rotifera</taxon>
        <taxon>Eurotatoria</taxon>
        <taxon>Bdelloidea</taxon>
        <taxon>Philodinida</taxon>
        <taxon>Philodinidae</taxon>
        <taxon>Rotaria</taxon>
    </lineage>
</organism>
<feature type="region of interest" description="Disordered" evidence="1">
    <location>
        <begin position="30"/>
        <end position="62"/>
    </location>
</feature>
<proteinExistence type="predicted"/>
<dbReference type="Proteomes" id="UP000663866">
    <property type="component" value="Unassembled WGS sequence"/>
</dbReference>
<keyword evidence="3" id="KW-1185">Reference proteome</keyword>